<dbReference type="Pfam" id="PF24173">
    <property type="entry name" value="TPR_TTI1_N"/>
    <property type="match status" value="1"/>
</dbReference>
<dbReference type="EMBL" id="LFZN01000291">
    <property type="protein sequence ID" value="KXS94431.1"/>
    <property type="molecule type" value="Genomic_DNA"/>
</dbReference>
<dbReference type="InterPro" id="IPR016024">
    <property type="entry name" value="ARM-type_fold"/>
</dbReference>
<dbReference type="Gene3D" id="1.25.10.10">
    <property type="entry name" value="Leucine-rich Repeat Variant"/>
    <property type="match status" value="2"/>
</dbReference>
<evidence type="ECO:0000313" key="4">
    <source>
        <dbReference type="EMBL" id="KXS94431.1"/>
    </source>
</evidence>
<dbReference type="PANTHER" id="PTHR18460:SF3">
    <property type="entry name" value="TELO2-INTERACTING PROTEIN 1 HOMOLOG"/>
    <property type="match status" value="1"/>
</dbReference>
<evidence type="ECO:0000259" key="3">
    <source>
        <dbReference type="Pfam" id="PF24181"/>
    </source>
</evidence>
<dbReference type="PANTHER" id="PTHR18460">
    <property type="entry name" value="TEL2 INTERACTING PROTEIN 1 TTI1 FAMILY MEMBER"/>
    <property type="match status" value="1"/>
</dbReference>
<evidence type="ECO:0008006" key="6">
    <source>
        <dbReference type="Google" id="ProtNLM"/>
    </source>
</evidence>
<evidence type="ECO:0000259" key="2">
    <source>
        <dbReference type="Pfam" id="PF24173"/>
    </source>
</evidence>
<protein>
    <recommendedName>
        <fullName evidence="6">TEL2-interacting protein 1</fullName>
    </recommendedName>
</protein>
<feature type="compositionally biased region" description="Acidic residues" evidence="1">
    <location>
        <begin position="798"/>
        <end position="812"/>
    </location>
</feature>
<organism evidence="4 5">
    <name type="scientific">Pseudocercospora eumusae</name>
    <dbReference type="NCBI Taxonomy" id="321146"/>
    <lineage>
        <taxon>Eukaryota</taxon>
        <taxon>Fungi</taxon>
        <taxon>Dikarya</taxon>
        <taxon>Ascomycota</taxon>
        <taxon>Pezizomycotina</taxon>
        <taxon>Dothideomycetes</taxon>
        <taxon>Dothideomycetidae</taxon>
        <taxon>Mycosphaerellales</taxon>
        <taxon>Mycosphaerellaceae</taxon>
        <taxon>Pseudocercospora</taxon>
    </lineage>
</organism>
<gene>
    <name evidence="4" type="ORF">AC578_3539</name>
</gene>
<accession>A0A139GW81</accession>
<dbReference type="Pfam" id="PF21547">
    <property type="entry name" value="TTI1"/>
    <property type="match status" value="1"/>
</dbReference>
<feature type="domain" description="TTI1 C-terminal TPR" evidence="3">
    <location>
        <begin position="792"/>
        <end position="925"/>
    </location>
</feature>
<dbReference type="InterPro" id="IPR057567">
    <property type="entry name" value="TPR_TTI1_C"/>
</dbReference>
<dbReference type="InterPro" id="IPR011989">
    <property type="entry name" value="ARM-like"/>
</dbReference>
<dbReference type="AlphaFoldDB" id="A0A139GW81"/>
<dbReference type="Pfam" id="PF24181">
    <property type="entry name" value="TPR_TTI1_C"/>
    <property type="match status" value="1"/>
</dbReference>
<dbReference type="OrthoDB" id="49511at2759"/>
<comment type="caution">
    <text evidence="4">The sequence shown here is derived from an EMBL/GenBank/DDBJ whole genome shotgun (WGS) entry which is preliminary data.</text>
</comment>
<keyword evidence="5" id="KW-1185">Reference proteome</keyword>
<reference evidence="4 5" key="1">
    <citation type="submission" date="2015-07" db="EMBL/GenBank/DDBJ databases">
        <title>Comparative genomics of the Sigatoka disease complex on banana suggests a link between parallel evolutionary changes in Pseudocercospora fijiensis and Pseudocercospora eumusae and increased virulence on the banana host.</title>
        <authorList>
            <person name="Chang T.-C."/>
            <person name="Salvucci A."/>
            <person name="Crous P.W."/>
            <person name="Stergiopoulos I."/>
        </authorList>
    </citation>
    <scope>NUCLEOTIDE SEQUENCE [LARGE SCALE GENOMIC DNA]</scope>
    <source>
        <strain evidence="4 5">CBS 114824</strain>
    </source>
</reference>
<feature type="region of interest" description="Disordered" evidence="1">
    <location>
        <begin position="772"/>
        <end position="821"/>
    </location>
</feature>
<feature type="compositionally biased region" description="Basic and acidic residues" evidence="1">
    <location>
        <begin position="772"/>
        <end position="797"/>
    </location>
</feature>
<dbReference type="GO" id="GO:0005737">
    <property type="term" value="C:cytoplasm"/>
    <property type="evidence" value="ECO:0007669"/>
    <property type="project" value="TreeGrafter"/>
</dbReference>
<dbReference type="STRING" id="321146.A0A139GW81"/>
<dbReference type="InterPro" id="IPR057566">
    <property type="entry name" value="TPR_TTI1_N"/>
</dbReference>
<feature type="domain" description="TTI1 N-terminal TPR" evidence="2">
    <location>
        <begin position="15"/>
        <end position="349"/>
    </location>
</feature>
<dbReference type="InterPro" id="IPR052587">
    <property type="entry name" value="TELO2-interacting_protein_1"/>
</dbReference>
<evidence type="ECO:0000256" key="1">
    <source>
        <dbReference type="SAM" id="MobiDB-lite"/>
    </source>
</evidence>
<proteinExistence type="predicted"/>
<name>A0A139GW81_9PEZI</name>
<dbReference type="SUPFAM" id="SSF48371">
    <property type="entry name" value="ARM repeat"/>
    <property type="match status" value="1"/>
</dbReference>
<dbReference type="Proteomes" id="UP000070133">
    <property type="component" value="Unassembled WGS sequence"/>
</dbReference>
<evidence type="ECO:0000313" key="5">
    <source>
        <dbReference type="Proteomes" id="UP000070133"/>
    </source>
</evidence>
<dbReference type="InterPro" id="IPR049362">
    <property type="entry name" value="TTI1_rpt"/>
</dbReference>
<sequence length="1063" mass="116965">MPLLGPTMEGRNEIFQTLKPPCVALSQAALALNGANNNTRDVVQRLEDLMHVLATATARSDTLDAKLADYVFFPLSHVLKASQKASIRCLELSIQCLAILVEHGWRGQIQPQLAAQIVILCTLMAEKKPKGLISAESTDELQASALWCLHHVFTAVTPASEASKSLVSEANVPQLGQTISTILDEINDGGSMDVQVAGVRALDALVKNIATRDIKAAFLPGIVSKLTKVLTPQTRQRRNHVVLVSALGILTHLFESVLGDDVADSVPEQMSNGRDAPATARTGAEWFKMAATQLKPALASILRLKDHGRLEVKEALAQLCFTILKRCKTTLENCASMCLEVIVLLSSEENADSLRFRLEAVVNGDPMICSLLQNTLNDWLRSLPTRMQGADDQAKIQRMQHLRTARDVLVDAGVNPDIIDRELANVLRDSVVIILQLSGAKQQPLETIHQLQALDTAVIETQGSNTHFGSALARFRGQEEILDVVHKFTTSISTSTSSTAFSADLARSLRQSHGDMQVASFWLLLEATRSAHEQKSNADAFLNLDSNNSWRHSNYLEDLSAFSLDILTDTSEEPTDQRLQALALQTLAFRAQTTGLEFRYELIDALYPVLHTLATPSEKLQQDSIATLNIFTTSCGYGSVKDLIVENVDYLTNAVALKLNAFDVSPQAPQVLLMMVRLAGPGLLPYLEDTIDSIFAALEGYHGYPLLVELLFRVLSVVAEEGSRAPQLAITESMRKDLHQVRADNWKPTQISQLGQLLVEWAANDALVGTRERANLEPHPRRPWKSDLQREEGVSPEDHDDVDQAEEDDQDQAVDIPDPPPPAPKVYNLLLKISDLTQHFLPSASASLRTSLLMLIKTTTPALARHDNSFLPLINTLWPEIVSRLEDEEPYVVATALDIIASFCEHAGDFMRSRIQQLWPALLEIHSKLVKAIVPIAQPAKGTSTRGRDSNAVVVSSSRLKQALSRMRSAPTNFSDTSTRLVWTALVHVYTAIVRYVVIQPEQFDEVLGILEPVLDDEDVREALEVVNADAVWLIRLRNGYIPLPSALELPHGVADRFAAVPG</sequence>